<dbReference type="Proteomes" id="UP000002051">
    <property type="component" value="Unassembled WGS sequence"/>
</dbReference>
<name>A0A072UBI3_MEDTR</name>
<reference evidence="3" key="3">
    <citation type="submission" date="2015-04" db="UniProtKB">
        <authorList>
            <consortium name="EnsemblPlants"/>
        </authorList>
    </citation>
    <scope>IDENTIFICATION</scope>
    <source>
        <strain evidence="3">cv. Jemalong A17</strain>
    </source>
</reference>
<dbReference type="EMBL" id="CM001223">
    <property type="protein sequence ID" value="KEH23210.1"/>
    <property type="molecule type" value="Genomic_DNA"/>
</dbReference>
<dbReference type="EMBL" id="PSQE01000007">
    <property type="protein sequence ID" value="RHN46495.1"/>
    <property type="molecule type" value="Genomic_DNA"/>
</dbReference>
<reference evidence="1 4" key="2">
    <citation type="journal article" date="2014" name="BMC Genomics">
        <title>An improved genome release (version Mt4.0) for the model legume Medicago truncatula.</title>
        <authorList>
            <person name="Tang H."/>
            <person name="Krishnakumar V."/>
            <person name="Bidwell S."/>
            <person name="Rosen B."/>
            <person name="Chan A."/>
            <person name="Zhou S."/>
            <person name="Gentzbittel L."/>
            <person name="Childs K.L."/>
            <person name="Yandell M."/>
            <person name="Gundlach H."/>
            <person name="Mayer K.F."/>
            <person name="Schwartz D.C."/>
            <person name="Town C.D."/>
        </authorList>
    </citation>
    <scope>GENOME REANNOTATION</scope>
    <source>
        <strain evidence="1">A17</strain>
        <strain evidence="3 4">cv. Jemalong A17</strain>
    </source>
</reference>
<evidence type="ECO:0000313" key="5">
    <source>
        <dbReference type="Proteomes" id="UP000265566"/>
    </source>
</evidence>
<reference evidence="5" key="4">
    <citation type="journal article" date="2018" name="Nat. Plants">
        <title>Whole-genome landscape of Medicago truncatula symbiotic genes.</title>
        <authorList>
            <person name="Pecrix Y."/>
            <person name="Staton S.E."/>
            <person name="Sallet E."/>
            <person name="Lelandais-Briere C."/>
            <person name="Moreau S."/>
            <person name="Carrere S."/>
            <person name="Blein T."/>
            <person name="Jardinaud M.F."/>
            <person name="Latrasse D."/>
            <person name="Zouine M."/>
            <person name="Zahm M."/>
            <person name="Kreplak J."/>
            <person name="Mayjonade B."/>
            <person name="Satge C."/>
            <person name="Perez M."/>
            <person name="Cauet S."/>
            <person name="Marande W."/>
            <person name="Chantry-Darmon C."/>
            <person name="Lopez-Roques C."/>
            <person name="Bouchez O."/>
            <person name="Berard A."/>
            <person name="Debelle F."/>
            <person name="Munos S."/>
            <person name="Bendahmane A."/>
            <person name="Berges H."/>
            <person name="Niebel A."/>
            <person name="Buitink J."/>
            <person name="Frugier F."/>
            <person name="Benhamed M."/>
            <person name="Crespi M."/>
            <person name="Gouzy J."/>
            <person name="Gamas P."/>
        </authorList>
    </citation>
    <scope>NUCLEOTIDE SEQUENCE [LARGE SCALE GENOMIC DNA]</scope>
    <source>
        <strain evidence="5">cv. Jemalong A17</strain>
    </source>
</reference>
<protein>
    <submittedName>
        <fullName evidence="1 3">Uncharacterized protein</fullName>
    </submittedName>
</protein>
<evidence type="ECO:0000313" key="3">
    <source>
        <dbReference type="EnsemblPlants" id="KEH23210"/>
    </source>
</evidence>
<keyword evidence="4" id="KW-1185">Reference proteome</keyword>
<reference evidence="2" key="5">
    <citation type="journal article" date="2018" name="Nat. Plants">
        <title>Whole-genome landscape of Medicago truncatula symbiotic genes.</title>
        <authorList>
            <person name="Pecrix Y."/>
            <person name="Gamas P."/>
            <person name="Carrere S."/>
        </authorList>
    </citation>
    <scope>NUCLEOTIDE SEQUENCE</scope>
    <source>
        <tissue evidence="2">Leaves</tissue>
    </source>
</reference>
<dbReference type="HOGENOM" id="CLU_1196432_0_0_1"/>
<dbReference type="Proteomes" id="UP000265566">
    <property type="component" value="Chromosome 7"/>
</dbReference>
<evidence type="ECO:0000313" key="1">
    <source>
        <dbReference type="EMBL" id="KEH23210.1"/>
    </source>
</evidence>
<organism evidence="1 4">
    <name type="scientific">Medicago truncatula</name>
    <name type="common">Barrel medic</name>
    <name type="synonym">Medicago tribuloides</name>
    <dbReference type="NCBI Taxonomy" id="3880"/>
    <lineage>
        <taxon>Eukaryota</taxon>
        <taxon>Viridiplantae</taxon>
        <taxon>Streptophyta</taxon>
        <taxon>Embryophyta</taxon>
        <taxon>Tracheophyta</taxon>
        <taxon>Spermatophyta</taxon>
        <taxon>Magnoliopsida</taxon>
        <taxon>eudicotyledons</taxon>
        <taxon>Gunneridae</taxon>
        <taxon>Pentapetalae</taxon>
        <taxon>rosids</taxon>
        <taxon>fabids</taxon>
        <taxon>Fabales</taxon>
        <taxon>Fabaceae</taxon>
        <taxon>Papilionoideae</taxon>
        <taxon>50 kb inversion clade</taxon>
        <taxon>NPAAA clade</taxon>
        <taxon>Hologalegina</taxon>
        <taxon>IRL clade</taxon>
        <taxon>Trifolieae</taxon>
        <taxon>Medicago</taxon>
    </lineage>
</organism>
<proteinExistence type="predicted"/>
<accession>A0A072UBI3</accession>
<sequence length="232" mass="26952">MFKKIITSGLGELYCVFFLHYGWTLSKKAKIKEISYFPLGLFHLDFIFIRNIPIVRKLDFRLNATASLFCFTISKGRNTISPVIDCSKNFLATACNPHSLIIKPCRALNVICDKCQKVVFQMIIYDTFVICFTSYSGKAERKVIIDLLRLIHLTLPICTGIECQNIKQGPKRTKVGKSYFAWRAEILPDEIFRQARQRRVKWRAVPESWKNMTRTLCHGKQKFRQAKKDGFI</sequence>
<evidence type="ECO:0000313" key="2">
    <source>
        <dbReference type="EMBL" id="RHN46495.1"/>
    </source>
</evidence>
<dbReference type="PaxDb" id="3880-AES67971"/>
<dbReference type="Gramene" id="rna40986">
    <property type="protein sequence ID" value="RHN46495.1"/>
    <property type="gene ID" value="gene40986"/>
</dbReference>
<reference evidence="1 4" key="1">
    <citation type="journal article" date="2011" name="Nature">
        <title>The Medicago genome provides insight into the evolution of rhizobial symbioses.</title>
        <authorList>
            <person name="Young N.D."/>
            <person name="Debelle F."/>
            <person name="Oldroyd G.E."/>
            <person name="Geurts R."/>
            <person name="Cannon S.B."/>
            <person name="Udvardi M.K."/>
            <person name="Benedito V.A."/>
            <person name="Mayer K.F."/>
            <person name="Gouzy J."/>
            <person name="Schoof H."/>
            <person name="Van de Peer Y."/>
            <person name="Proost S."/>
            <person name="Cook D.R."/>
            <person name="Meyers B.C."/>
            <person name="Spannagl M."/>
            <person name="Cheung F."/>
            <person name="De Mita S."/>
            <person name="Krishnakumar V."/>
            <person name="Gundlach H."/>
            <person name="Zhou S."/>
            <person name="Mudge J."/>
            <person name="Bharti A.K."/>
            <person name="Murray J.D."/>
            <person name="Naoumkina M.A."/>
            <person name="Rosen B."/>
            <person name="Silverstein K.A."/>
            <person name="Tang H."/>
            <person name="Rombauts S."/>
            <person name="Zhao P.X."/>
            <person name="Zhou P."/>
            <person name="Barbe V."/>
            <person name="Bardou P."/>
            <person name="Bechner M."/>
            <person name="Bellec A."/>
            <person name="Berger A."/>
            <person name="Berges H."/>
            <person name="Bidwell S."/>
            <person name="Bisseling T."/>
            <person name="Choisne N."/>
            <person name="Couloux A."/>
            <person name="Denny R."/>
            <person name="Deshpande S."/>
            <person name="Dai X."/>
            <person name="Doyle J.J."/>
            <person name="Dudez A.M."/>
            <person name="Farmer A.D."/>
            <person name="Fouteau S."/>
            <person name="Franken C."/>
            <person name="Gibelin C."/>
            <person name="Gish J."/>
            <person name="Goldstein S."/>
            <person name="Gonzalez A.J."/>
            <person name="Green P.J."/>
            <person name="Hallab A."/>
            <person name="Hartog M."/>
            <person name="Hua A."/>
            <person name="Humphray S.J."/>
            <person name="Jeong D.H."/>
            <person name="Jing Y."/>
            <person name="Jocker A."/>
            <person name="Kenton S.M."/>
            <person name="Kim D.J."/>
            <person name="Klee K."/>
            <person name="Lai H."/>
            <person name="Lang C."/>
            <person name="Lin S."/>
            <person name="Macmil S.L."/>
            <person name="Magdelenat G."/>
            <person name="Matthews L."/>
            <person name="McCorrison J."/>
            <person name="Monaghan E.L."/>
            <person name="Mun J.H."/>
            <person name="Najar F.Z."/>
            <person name="Nicholson C."/>
            <person name="Noirot C."/>
            <person name="O'Bleness M."/>
            <person name="Paule C.R."/>
            <person name="Poulain J."/>
            <person name="Prion F."/>
            <person name="Qin B."/>
            <person name="Qu C."/>
            <person name="Retzel E.F."/>
            <person name="Riddle C."/>
            <person name="Sallet E."/>
            <person name="Samain S."/>
            <person name="Samson N."/>
            <person name="Sanders I."/>
            <person name="Saurat O."/>
            <person name="Scarpelli C."/>
            <person name="Schiex T."/>
            <person name="Segurens B."/>
            <person name="Severin A.J."/>
            <person name="Sherrier D.J."/>
            <person name="Shi R."/>
            <person name="Sims S."/>
            <person name="Singer S.R."/>
            <person name="Sinharoy S."/>
            <person name="Sterck L."/>
            <person name="Viollet A."/>
            <person name="Wang B.B."/>
            <person name="Wang K."/>
            <person name="Wang M."/>
            <person name="Wang X."/>
            <person name="Warfsmann J."/>
            <person name="Weissenbach J."/>
            <person name="White D.D."/>
            <person name="White J.D."/>
            <person name="Wiley G.B."/>
            <person name="Wincker P."/>
            <person name="Xing Y."/>
            <person name="Yang L."/>
            <person name="Yao Z."/>
            <person name="Ying F."/>
            <person name="Zhai J."/>
            <person name="Zhou L."/>
            <person name="Zuber A."/>
            <person name="Denarie J."/>
            <person name="Dixon R.A."/>
            <person name="May G.D."/>
            <person name="Schwartz D.C."/>
            <person name="Rogers J."/>
            <person name="Quetier F."/>
            <person name="Town C.D."/>
            <person name="Roe B.A."/>
        </authorList>
    </citation>
    <scope>NUCLEOTIDE SEQUENCE [LARGE SCALE GENOMIC DNA]</scope>
    <source>
        <strain evidence="1">A17</strain>
        <strain evidence="3 4">cv. Jemalong A17</strain>
    </source>
</reference>
<dbReference type="EnsemblPlants" id="KEH23210">
    <property type="protein sequence ID" value="KEH23210"/>
    <property type="gene ID" value="MTR_7g069190"/>
</dbReference>
<dbReference type="AlphaFoldDB" id="A0A072UBI3"/>
<evidence type="ECO:0000313" key="4">
    <source>
        <dbReference type="Proteomes" id="UP000002051"/>
    </source>
</evidence>
<gene>
    <name evidence="1" type="ordered locus">MTR_7g069190</name>
    <name evidence="2" type="ORF">MtrunA17_Chr7g0242821</name>
</gene>